<gene>
    <name evidence="2" type="ORF">K239x_34010</name>
</gene>
<reference evidence="2 3" key="1">
    <citation type="submission" date="2019-02" db="EMBL/GenBank/DDBJ databases">
        <title>Deep-cultivation of Planctomycetes and their phenomic and genomic characterization uncovers novel biology.</title>
        <authorList>
            <person name="Wiegand S."/>
            <person name="Jogler M."/>
            <person name="Boedeker C."/>
            <person name="Pinto D."/>
            <person name="Vollmers J."/>
            <person name="Rivas-Marin E."/>
            <person name="Kohn T."/>
            <person name="Peeters S.H."/>
            <person name="Heuer A."/>
            <person name="Rast P."/>
            <person name="Oberbeckmann S."/>
            <person name="Bunk B."/>
            <person name="Jeske O."/>
            <person name="Meyerdierks A."/>
            <person name="Storesund J.E."/>
            <person name="Kallscheuer N."/>
            <person name="Luecker S."/>
            <person name="Lage O.M."/>
            <person name="Pohl T."/>
            <person name="Merkel B.J."/>
            <person name="Hornburger P."/>
            <person name="Mueller R.-W."/>
            <person name="Bruemmer F."/>
            <person name="Labrenz M."/>
            <person name="Spormann A.M."/>
            <person name="Op den Camp H."/>
            <person name="Overmann J."/>
            <person name="Amann R."/>
            <person name="Jetten M.S.M."/>
            <person name="Mascher T."/>
            <person name="Medema M.H."/>
            <person name="Devos D.P."/>
            <person name="Kaster A.-K."/>
            <person name="Ovreas L."/>
            <person name="Rohde M."/>
            <person name="Galperin M.Y."/>
            <person name="Jogler C."/>
        </authorList>
    </citation>
    <scope>NUCLEOTIDE SEQUENCE [LARGE SCALE GENOMIC DNA]</scope>
    <source>
        <strain evidence="2 3">K23_9</strain>
    </source>
</reference>
<dbReference type="EMBL" id="CP036526">
    <property type="protein sequence ID" value="QDT11405.1"/>
    <property type="molecule type" value="Genomic_DNA"/>
</dbReference>
<dbReference type="InterPro" id="IPR011990">
    <property type="entry name" value="TPR-like_helical_dom_sf"/>
</dbReference>
<name>A0A517NW96_9BACT</name>
<organism evidence="2 3">
    <name type="scientific">Stieleria marina</name>
    <dbReference type="NCBI Taxonomy" id="1930275"/>
    <lineage>
        <taxon>Bacteria</taxon>
        <taxon>Pseudomonadati</taxon>
        <taxon>Planctomycetota</taxon>
        <taxon>Planctomycetia</taxon>
        <taxon>Pirellulales</taxon>
        <taxon>Pirellulaceae</taxon>
        <taxon>Stieleria</taxon>
    </lineage>
</organism>
<keyword evidence="3" id="KW-1185">Reference proteome</keyword>
<feature type="compositionally biased region" description="Basic and acidic residues" evidence="1">
    <location>
        <begin position="47"/>
        <end position="59"/>
    </location>
</feature>
<proteinExistence type="predicted"/>
<dbReference type="OrthoDB" id="9814042at2"/>
<dbReference type="Proteomes" id="UP000319817">
    <property type="component" value="Chromosome"/>
</dbReference>
<accession>A0A517NW96</accession>
<sequence length="249" mass="27144">MPRSGIMFQLFALLLLCNQSGCSSLETKTSEPLVKPLNGSLSQSLGHEPEGKSPVGKSDERTLCMKAAESVAKEGHAKEAILLYEKAESLDRSSDSLDAVLAPLFAQVGQTDKAVARYQRVIGQGTATPETYNNLAWTLIESGRCTEAAANVDLGLETYPNNERLRASRAVVAYKLDDRDEAMKQFIELYGPAAAHHNLAVLDIEHGKLKQAEKHLSKATQIPNCLPQSLALHETLRTKVAKLNHQQAL</sequence>
<dbReference type="AlphaFoldDB" id="A0A517NW96"/>
<dbReference type="Gene3D" id="1.25.40.10">
    <property type="entry name" value="Tetratricopeptide repeat domain"/>
    <property type="match status" value="1"/>
</dbReference>
<dbReference type="RefSeq" id="WP_145419242.1">
    <property type="nucleotide sequence ID" value="NZ_CP036526.1"/>
</dbReference>
<evidence type="ECO:0000256" key="1">
    <source>
        <dbReference type="SAM" id="MobiDB-lite"/>
    </source>
</evidence>
<evidence type="ECO:0000313" key="3">
    <source>
        <dbReference type="Proteomes" id="UP000319817"/>
    </source>
</evidence>
<dbReference type="SUPFAM" id="SSF48452">
    <property type="entry name" value="TPR-like"/>
    <property type="match status" value="1"/>
</dbReference>
<evidence type="ECO:0000313" key="2">
    <source>
        <dbReference type="EMBL" id="QDT11405.1"/>
    </source>
</evidence>
<feature type="region of interest" description="Disordered" evidence="1">
    <location>
        <begin position="33"/>
        <end position="59"/>
    </location>
</feature>
<protein>
    <submittedName>
        <fullName evidence="2">Tetratricopeptide repeat protein</fullName>
    </submittedName>
</protein>